<dbReference type="EMBL" id="JBDIZK010000001">
    <property type="protein sequence ID" value="MEN3745548.1"/>
    <property type="molecule type" value="Genomic_DNA"/>
</dbReference>
<keyword evidence="1" id="KW-0808">Transferase</keyword>
<protein>
    <submittedName>
        <fullName evidence="4">GNAT family N-acetyltransferase</fullName>
    </submittedName>
</protein>
<name>A0ABV0B1R1_9SPHN</name>
<evidence type="ECO:0000256" key="1">
    <source>
        <dbReference type="ARBA" id="ARBA00022679"/>
    </source>
</evidence>
<evidence type="ECO:0000313" key="4">
    <source>
        <dbReference type="EMBL" id="MEN3745548.1"/>
    </source>
</evidence>
<dbReference type="SUPFAM" id="SSF55729">
    <property type="entry name" value="Acyl-CoA N-acyltransferases (Nat)"/>
    <property type="match status" value="1"/>
</dbReference>
<dbReference type="InterPro" id="IPR000182">
    <property type="entry name" value="GNAT_dom"/>
</dbReference>
<feature type="domain" description="N-acetyltransferase" evidence="3">
    <location>
        <begin position="33"/>
        <end position="171"/>
    </location>
</feature>
<evidence type="ECO:0000256" key="2">
    <source>
        <dbReference type="ARBA" id="ARBA00023315"/>
    </source>
</evidence>
<keyword evidence="2" id="KW-0012">Acyltransferase</keyword>
<keyword evidence="5" id="KW-1185">Reference proteome</keyword>
<dbReference type="Proteomes" id="UP001427805">
    <property type="component" value="Unassembled WGS sequence"/>
</dbReference>
<sequence length="171" mass="18772">MTDPEPPGIRFRWDKSDATARAAAAFAGRVIGSDARYISHGEIQTGLSPDGRHWADGLAGLYAEDFATLGEARDLLVAETDAGDLVGMVILAWEASSRRQFAVLEDMAVEPSLRSFRIGERLLGEVEARVRARGIEWLFLESGVGNEGAHRFFDRHGFGTISHVFAKRLND</sequence>
<reference evidence="4 5" key="1">
    <citation type="submission" date="2024-05" db="EMBL/GenBank/DDBJ databases">
        <title>Sphingomonas sp. HF-S3 16S ribosomal RNA gene Genome sequencing and assembly.</title>
        <authorList>
            <person name="Lee H."/>
        </authorList>
    </citation>
    <scope>NUCLEOTIDE SEQUENCE [LARGE SCALE GENOMIC DNA]</scope>
    <source>
        <strain evidence="4 5">HF-S3</strain>
    </source>
</reference>
<comment type="caution">
    <text evidence="4">The sequence shown here is derived from an EMBL/GenBank/DDBJ whole genome shotgun (WGS) entry which is preliminary data.</text>
</comment>
<dbReference type="InterPro" id="IPR016181">
    <property type="entry name" value="Acyl_CoA_acyltransferase"/>
</dbReference>
<evidence type="ECO:0000259" key="3">
    <source>
        <dbReference type="PROSITE" id="PS51186"/>
    </source>
</evidence>
<dbReference type="Gene3D" id="3.40.630.30">
    <property type="match status" value="1"/>
</dbReference>
<dbReference type="RefSeq" id="WP_346244560.1">
    <property type="nucleotide sequence ID" value="NZ_JBDIZK010000001.1"/>
</dbReference>
<dbReference type="PANTHER" id="PTHR43877">
    <property type="entry name" value="AMINOALKYLPHOSPHONATE N-ACETYLTRANSFERASE-RELATED-RELATED"/>
    <property type="match status" value="1"/>
</dbReference>
<proteinExistence type="predicted"/>
<gene>
    <name evidence="4" type="ORF">TPR58_00105</name>
</gene>
<dbReference type="InterPro" id="IPR050832">
    <property type="entry name" value="Bact_Acetyltransf"/>
</dbReference>
<accession>A0ABV0B1R1</accession>
<dbReference type="PANTHER" id="PTHR43877:SF1">
    <property type="entry name" value="ACETYLTRANSFERASE"/>
    <property type="match status" value="1"/>
</dbReference>
<organism evidence="4 5">
    <name type="scientific">Sphingomonas rustica</name>
    <dbReference type="NCBI Taxonomy" id="3103142"/>
    <lineage>
        <taxon>Bacteria</taxon>
        <taxon>Pseudomonadati</taxon>
        <taxon>Pseudomonadota</taxon>
        <taxon>Alphaproteobacteria</taxon>
        <taxon>Sphingomonadales</taxon>
        <taxon>Sphingomonadaceae</taxon>
        <taxon>Sphingomonas</taxon>
    </lineage>
</organism>
<dbReference type="PROSITE" id="PS51186">
    <property type="entry name" value="GNAT"/>
    <property type="match status" value="1"/>
</dbReference>
<dbReference type="Pfam" id="PF00583">
    <property type="entry name" value="Acetyltransf_1"/>
    <property type="match status" value="1"/>
</dbReference>
<evidence type="ECO:0000313" key="5">
    <source>
        <dbReference type="Proteomes" id="UP001427805"/>
    </source>
</evidence>
<dbReference type="CDD" id="cd04301">
    <property type="entry name" value="NAT_SF"/>
    <property type="match status" value="1"/>
</dbReference>